<name>B9T4F1_RICCO</name>
<dbReference type="InParanoid" id="B9T4F1"/>
<keyword evidence="3" id="KW-1185">Reference proteome</keyword>
<proteinExistence type="predicted"/>
<evidence type="ECO:0000256" key="1">
    <source>
        <dbReference type="SAM" id="MobiDB-lite"/>
    </source>
</evidence>
<organism evidence="2 3">
    <name type="scientific">Ricinus communis</name>
    <name type="common">Castor bean</name>
    <dbReference type="NCBI Taxonomy" id="3988"/>
    <lineage>
        <taxon>Eukaryota</taxon>
        <taxon>Viridiplantae</taxon>
        <taxon>Streptophyta</taxon>
        <taxon>Embryophyta</taxon>
        <taxon>Tracheophyta</taxon>
        <taxon>Spermatophyta</taxon>
        <taxon>Magnoliopsida</taxon>
        <taxon>eudicotyledons</taxon>
        <taxon>Gunneridae</taxon>
        <taxon>Pentapetalae</taxon>
        <taxon>rosids</taxon>
        <taxon>fabids</taxon>
        <taxon>Malpighiales</taxon>
        <taxon>Euphorbiaceae</taxon>
        <taxon>Acalyphoideae</taxon>
        <taxon>Acalypheae</taxon>
        <taxon>Ricinus</taxon>
    </lineage>
</organism>
<dbReference type="EMBL" id="EQ974468">
    <property type="protein sequence ID" value="EEF29265.1"/>
    <property type="molecule type" value="Genomic_DNA"/>
</dbReference>
<evidence type="ECO:0000313" key="3">
    <source>
        <dbReference type="Proteomes" id="UP000008311"/>
    </source>
</evidence>
<dbReference type="AlphaFoldDB" id="B9T4F1"/>
<dbReference type="Proteomes" id="UP000008311">
    <property type="component" value="Unassembled WGS sequence"/>
</dbReference>
<sequence>MFGGRAPGEPSRSRRPQGKFENIPTTPRPPLPSSERGSSQKHPGKEPTAIAEHLTKKSKYANVADEGVDELGYFQSSLMKTFGEDASVHTLKVAFELLYNCSLPAD</sequence>
<evidence type="ECO:0000313" key="2">
    <source>
        <dbReference type="EMBL" id="EEF29265.1"/>
    </source>
</evidence>
<feature type="region of interest" description="Disordered" evidence="1">
    <location>
        <begin position="1"/>
        <end position="54"/>
    </location>
</feature>
<gene>
    <name evidence="2" type="ORF">RCOM_0299490</name>
</gene>
<protein>
    <submittedName>
        <fullName evidence="2">Uncharacterized protein</fullName>
    </submittedName>
</protein>
<reference evidence="3" key="1">
    <citation type="journal article" date="2010" name="Nat. Biotechnol.">
        <title>Draft genome sequence of the oilseed species Ricinus communis.</title>
        <authorList>
            <person name="Chan A.P."/>
            <person name="Crabtree J."/>
            <person name="Zhao Q."/>
            <person name="Lorenzi H."/>
            <person name="Orvis J."/>
            <person name="Puiu D."/>
            <person name="Melake-Berhan A."/>
            <person name="Jones K.M."/>
            <person name="Redman J."/>
            <person name="Chen G."/>
            <person name="Cahoon E.B."/>
            <person name="Gedil M."/>
            <person name="Stanke M."/>
            <person name="Haas B.J."/>
            <person name="Wortman J.R."/>
            <person name="Fraser-Liggett C.M."/>
            <person name="Ravel J."/>
            <person name="Rabinowicz P.D."/>
        </authorList>
    </citation>
    <scope>NUCLEOTIDE SEQUENCE [LARGE SCALE GENOMIC DNA]</scope>
    <source>
        <strain evidence="3">cv. Hale</strain>
    </source>
</reference>
<accession>B9T4F1</accession>